<feature type="compositionally biased region" description="Basic and acidic residues" evidence="1">
    <location>
        <begin position="20"/>
        <end position="35"/>
    </location>
</feature>
<evidence type="ECO:0000256" key="1">
    <source>
        <dbReference type="SAM" id="MobiDB-lite"/>
    </source>
</evidence>
<dbReference type="KEGG" id="llu:AKJ09_08199"/>
<name>A0A0K1Q6S7_9BACT</name>
<dbReference type="EMBL" id="CP012333">
    <property type="protein sequence ID" value="AKV01536.1"/>
    <property type="molecule type" value="Genomic_DNA"/>
</dbReference>
<evidence type="ECO:0000313" key="3">
    <source>
        <dbReference type="Proteomes" id="UP000064967"/>
    </source>
</evidence>
<organism evidence="2 3">
    <name type="scientific">Labilithrix luteola</name>
    <dbReference type="NCBI Taxonomy" id="1391654"/>
    <lineage>
        <taxon>Bacteria</taxon>
        <taxon>Pseudomonadati</taxon>
        <taxon>Myxococcota</taxon>
        <taxon>Polyangia</taxon>
        <taxon>Polyangiales</taxon>
        <taxon>Labilitrichaceae</taxon>
        <taxon>Labilithrix</taxon>
    </lineage>
</organism>
<keyword evidence="3" id="KW-1185">Reference proteome</keyword>
<dbReference type="STRING" id="1391654.AKJ09_08199"/>
<gene>
    <name evidence="2" type="ORF">AKJ09_08199</name>
</gene>
<accession>A0A0K1Q6S7</accession>
<sequence>MRFSVGFGDLAATSSLRCTGDARQRNQRTTNHERTSAQLHAGKPERPPDARQGRRHVLVTIRPHNPPRDEDTCILLVTCRSSRRAAS</sequence>
<protein>
    <submittedName>
        <fullName evidence="2">Uncharacterized protein</fullName>
    </submittedName>
</protein>
<evidence type="ECO:0000313" key="2">
    <source>
        <dbReference type="EMBL" id="AKV01536.1"/>
    </source>
</evidence>
<reference evidence="2 3" key="1">
    <citation type="submission" date="2015-08" db="EMBL/GenBank/DDBJ databases">
        <authorList>
            <person name="Babu N.S."/>
            <person name="Beckwith C.J."/>
            <person name="Beseler K.G."/>
            <person name="Brison A."/>
            <person name="Carone J.V."/>
            <person name="Caskin T.P."/>
            <person name="Diamond M."/>
            <person name="Durham M.E."/>
            <person name="Foxe J.M."/>
            <person name="Go M."/>
            <person name="Henderson B.A."/>
            <person name="Jones I.B."/>
            <person name="McGettigan J.A."/>
            <person name="Micheletti S.J."/>
            <person name="Nasrallah M.E."/>
            <person name="Ortiz D."/>
            <person name="Piller C.R."/>
            <person name="Privatt S.R."/>
            <person name="Schneider S.L."/>
            <person name="Sharp S."/>
            <person name="Smith T.C."/>
            <person name="Stanton J.D."/>
            <person name="Ullery H.E."/>
            <person name="Wilson R.J."/>
            <person name="Serrano M.G."/>
            <person name="Buck G."/>
            <person name="Lee V."/>
            <person name="Wang Y."/>
            <person name="Carvalho R."/>
            <person name="Voegtly L."/>
            <person name="Shi R."/>
            <person name="Duckworth R."/>
            <person name="Johnson A."/>
            <person name="Loviza R."/>
            <person name="Walstead R."/>
            <person name="Shah Z."/>
            <person name="Kiflezghi M."/>
            <person name="Wade K."/>
            <person name="Ball S.L."/>
            <person name="Bradley K.W."/>
            <person name="Asai D.J."/>
            <person name="Bowman C.A."/>
            <person name="Russell D.A."/>
            <person name="Pope W.H."/>
            <person name="Jacobs-Sera D."/>
            <person name="Hendrix R.W."/>
            <person name="Hatfull G.F."/>
        </authorList>
    </citation>
    <scope>NUCLEOTIDE SEQUENCE [LARGE SCALE GENOMIC DNA]</scope>
    <source>
        <strain evidence="2 3">DSM 27648</strain>
    </source>
</reference>
<proteinExistence type="predicted"/>
<feature type="region of interest" description="Disordered" evidence="1">
    <location>
        <begin position="18"/>
        <end position="53"/>
    </location>
</feature>
<feature type="compositionally biased region" description="Basic and acidic residues" evidence="1">
    <location>
        <begin position="42"/>
        <end position="52"/>
    </location>
</feature>
<dbReference type="Proteomes" id="UP000064967">
    <property type="component" value="Chromosome"/>
</dbReference>
<dbReference type="AlphaFoldDB" id="A0A0K1Q6S7"/>